<evidence type="ECO:0000256" key="1">
    <source>
        <dbReference type="ARBA" id="ARBA00022801"/>
    </source>
</evidence>
<reference evidence="4" key="1">
    <citation type="journal article" date="2019" name="Int. J. Syst. Evol. Microbiol.">
        <title>The Global Catalogue of Microorganisms (GCM) 10K type strain sequencing project: providing services to taxonomists for standard genome sequencing and annotation.</title>
        <authorList>
            <consortium name="The Broad Institute Genomics Platform"/>
            <consortium name="The Broad Institute Genome Sequencing Center for Infectious Disease"/>
            <person name="Wu L."/>
            <person name="Ma J."/>
        </authorList>
    </citation>
    <scope>NUCLEOTIDE SEQUENCE [LARGE SCALE GENOMIC DNA]</scope>
    <source>
        <strain evidence="4">TBRC 7912</strain>
    </source>
</reference>
<dbReference type="InterPro" id="IPR036457">
    <property type="entry name" value="PPM-type-like_dom_sf"/>
</dbReference>
<keyword evidence="1" id="KW-0378">Hydrolase</keyword>
<comment type="caution">
    <text evidence="3">The sequence shown here is derived from an EMBL/GenBank/DDBJ whole genome shotgun (WGS) entry which is preliminary data.</text>
</comment>
<dbReference type="SMART" id="SM00091">
    <property type="entry name" value="PAS"/>
    <property type="match status" value="1"/>
</dbReference>
<dbReference type="Gene3D" id="3.30.450.40">
    <property type="match status" value="2"/>
</dbReference>
<dbReference type="PANTHER" id="PTHR43156:SF2">
    <property type="entry name" value="STAGE II SPORULATION PROTEIN E"/>
    <property type="match status" value="1"/>
</dbReference>
<evidence type="ECO:0000259" key="2">
    <source>
        <dbReference type="PROSITE" id="PS50112"/>
    </source>
</evidence>
<dbReference type="InterPro" id="IPR003018">
    <property type="entry name" value="GAF"/>
</dbReference>
<feature type="domain" description="PAS" evidence="2">
    <location>
        <begin position="191"/>
        <end position="235"/>
    </location>
</feature>
<proteinExistence type="predicted"/>
<dbReference type="PROSITE" id="PS50112">
    <property type="entry name" value="PAS"/>
    <property type="match status" value="1"/>
</dbReference>
<accession>A0ABV8EVP8</accession>
<dbReference type="InterPro" id="IPR013656">
    <property type="entry name" value="PAS_4"/>
</dbReference>
<dbReference type="InterPro" id="IPR029016">
    <property type="entry name" value="GAF-like_dom_sf"/>
</dbReference>
<dbReference type="SUPFAM" id="SSF55781">
    <property type="entry name" value="GAF domain-like"/>
    <property type="match status" value="2"/>
</dbReference>
<evidence type="ECO:0000313" key="4">
    <source>
        <dbReference type="Proteomes" id="UP001595698"/>
    </source>
</evidence>
<name>A0ABV8EVP8_9ACTN</name>
<dbReference type="CDD" id="cd00130">
    <property type="entry name" value="PAS"/>
    <property type="match status" value="1"/>
</dbReference>
<dbReference type="SMART" id="SM00331">
    <property type="entry name" value="PP2C_SIG"/>
    <property type="match status" value="1"/>
</dbReference>
<dbReference type="Pfam" id="PF13185">
    <property type="entry name" value="GAF_2"/>
    <property type="match status" value="1"/>
</dbReference>
<dbReference type="InterPro" id="IPR001932">
    <property type="entry name" value="PPM-type_phosphatase-like_dom"/>
</dbReference>
<dbReference type="InterPro" id="IPR052016">
    <property type="entry name" value="Bact_Sigma-Reg"/>
</dbReference>
<dbReference type="SMART" id="SM00065">
    <property type="entry name" value="GAF"/>
    <property type="match status" value="1"/>
</dbReference>
<dbReference type="Gene3D" id="3.30.450.20">
    <property type="entry name" value="PAS domain"/>
    <property type="match status" value="1"/>
</dbReference>
<dbReference type="PANTHER" id="PTHR43156">
    <property type="entry name" value="STAGE II SPORULATION PROTEIN E-RELATED"/>
    <property type="match status" value="1"/>
</dbReference>
<dbReference type="Proteomes" id="UP001595698">
    <property type="component" value="Unassembled WGS sequence"/>
</dbReference>
<protein>
    <submittedName>
        <fullName evidence="3">SpoIIE family protein phosphatase</fullName>
    </submittedName>
</protein>
<dbReference type="EMBL" id="JBHSBC010000008">
    <property type="protein sequence ID" value="MFC3980094.1"/>
    <property type="molecule type" value="Genomic_DNA"/>
</dbReference>
<evidence type="ECO:0000313" key="3">
    <source>
        <dbReference type="EMBL" id="MFC3980094.1"/>
    </source>
</evidence>
<dbReference type="Pfam" id="PF07228">
    <property type="entry name" value="SpoIIE"/>
    <property type="match status" value="1"/>
</dbReference>
<dbReference type="RefSeq" id="WP_386189036.1">
    <property type="nucleotide sequence ID" value="NZ_JBHSBC010000008.1"/>
</dbReference>
<dbReference type="Gene3D" id="3.60.40.10">
    <property type="entry name" value="PPM-type phosphatase domain"/>
    <property type="match status" value="1"/>
</dbReference>
<dbReference type="InterPro" id="IPR000014">
    <property type="entry name" value="PAS"/>
</dbReference>
<gene>
    <name evidence="3" type="ORF">ACFOYY_08185</name>
</gene>
<organism evidence="3 4">
    <name type="scientific">Streptosporangium jomthongense</name>
    <dbReference type="NCBI Taxonomy" id="1193683"/>
    <lineage>
        <taxon>Bacteria</taxon>
        <taxon>Bacillati</taxon>
        <taxon>Actinomycetota</taxon>
        <taxon>Actinomycetes</taxon>
        <taxon>Streptosporangiales</taxon>
        <taxon>Streptosporangiaceae</taxon>
        <taxon>Streptosporangium</taxon>
    </lineage>
</organism>
<dbReference type="Pfam" id="PF08448">
    <property type="entry name" value="PAS_4"/>
    <property type="match status" value="1"/>
</dbReference>
<sequence length="741" mass="79335">MVPEYPTFLEGRSPRSGLDALADDLVKALESVGAHLGAVYLLAPDADVLELAVMKGAPRDFIRPWERMSMAMPMPVTDAIRHRRLVWVGDEKEMARVYPGAALVMPYEFSLAAVPLLGAATVSGAVHGTVYGGMFALWAGTHSCELSEDERERLLRAAAEMARGLEEADRQGRRLRPGLEPRVLPAPSMQPAEVIAAVADRLPEGICGLDAGGRVTFVTPRAAALLGMLPARLLGSHPWTRVPWLNDPVYEDRYRAAMISQQAASFVALRPPDRWLSFELYPALNGVTMRISPAMVEAADMPVQPLETGSPGPVAEAGLTLPTRVGALYHILHLASTLTKAASVQDVVDLVANRLMPAFGGDGMALMVAEDGRMSVVGDRGYPPHLREHYDGLPLTSPTPSVRTMVTGVPSFFGSQEELDEVYGPEVAVDDGMASWAFLPLIASGRSVGTCVLAFARNHRFTVEERALLTALGGLIAQALERARLYDAKLELAHALQQSLLPHALPRLPRLSAAARYLPGTEDMDIGGDFYDVIGLADDTVAAVVGDVQGHNVTAAALMGQVRTAVRAYATAGADPGEVLARTNHLLVDLDPGLFASCVYLRLDLRRNLACLARAGHPQPLMRLPDGRVQVVEVPGGLLLGIDHSVDYPHTEIPLEPGSTLALYTDGLVETPGVDIDEALADLAVELERVGERPLEEVASTLIRHAQQTSHRSDDIALLLLRLAAGPYPGGTPGGTRVVLG</sequence>
<dbReference type="SUPFAM" id="SSF81606">
    <property type="entry name" value="PP2C-like"/>
    <property type="match status" value="1"/>
</dbReference>
<dbReference type="SUPFAM" id="SSF55785">
    <property type="entry name" value="PYP-like sensor domain (PAS domain)"/>
    <property type="match status" value="1"/>
</dbReference>
<dbReference type="InterPro" id="IPR035965">
    <property type="entry name" value="PAS-like_dom_sf"/>
</dbReference>
<keyword evidence="4" id="KW-1185">Reference proteome</keyword>